<sequence>MKRIVLAVLLTGFSISSFAQTDSVKTDTTVRKTKTIKIGEVGVKSKSDRAYFGIGIGFDFGWNRFIDQGIAANPQQVKDLSLERGPNFTLNLLMARVDLAKNHSVRIKTALGLDYNTYHFRKAITLQPDQDVLTYTIDENRNFDKNLLRSTYLRIPLLLAVRPVKDSSFELAGGGEVGVLIWGKTKQISDEAGKVKIKDTYNLEPFRYGLTFRVGYSGFNLYGKYYLNDVFAKNQGPAGLSNVAFGISFGGI</sequence>
<accession>A0A2T3HHF0</accession>
<organism evidence="3 4">
    <name type="scientific">Pedobacter yulinensis</name>
    <dbReference type="NCBI Taxonomy" id="2126353"/>
    <lineage>
        <taxon>Bacteria</taxon>
        <taxon>Pseudomonadati</taxon>
        <taxon>Bacteroidota</taxon>
        <taxon>Sphingobacteriia</taxon>
        <taxon>Sphingobacteriales</taxon>
        <taxon>Sphingobacteriaceae</taxon>
        <taxon>Pedobacter</taxon>
    </lineage>
</organism>
<keyword evidence="4" id="KW-1185">Reference proteome</keyword>
<feature type="chain" id="PRO_5015417956" description="Outer membrane protein beta-barrel domain-containing protein" evidence="1">
    <location>
        <begin position="20"/>
        <end position="252"/>
    </location>
</feature>
<keyword evidence="1" id="KW-0732">Signal</keyword>
<reference evidence="3 4" key="1">
    <citation type="submission" date="2018-03" db="EMBL/GenBank/DDBJ databases">
        <authorList>
            <person name="Keele B.F."/>
        </authorList>
    </citation>
    <scope>NUCLEOTIDE SEQUENCE [LARGE SCALE GENOMIC DNA]</scope>
    <source>
        <strain evidence="3 4">YL28-9</strain>
    </source>
</reference>
<evidence type="ECO:0000256" key="1">
    <source>
        <dbReference type="SAM" id="SignalP"/>
    </source>
</evidence>
<dbReference type="EMBL" id="PYLS01000007">
    <property type="protein sequence ID" value="PST81860.1"/>
    <property type="molecule type" value="Genomic_DNA"/>
</dbReference>
<dbReference type="Proteomes" id="UP000240912">
    <property type="component" value="Unassembled WGS sequence"/>
</dbReference>
<feature type="signal peptide" evidence="1">
    <location>
        <begin position="1"/>
        <end position="19"/>
    </location>
</feature>
<dbReference type="Pfam" id="PF13568">
    <property type="entry name" value="OMP_b-brl_2"/>
    <property type="match status" value="1"/>
</dbReference>
<comment type="caution">
    <text evidence="3">The sequence shown here is derived from an EMBL/GenBank/DDBJ whole genome shotgun (WGS) entry which is preliminary data.</text>
</comment>
<dbReference type="RefSeq" id="WP_107216836.1">
    <property type="nucleotide sequence ID" value="NZ_KZ686271.1"/>
</dbReference>
<name>A0A2T3HHF0_9SPHI</name>
<dbReference type="OrthoDB" id="666719at2"/>
<dbReference type="AlphaFoldDB" id="A0A2T3HHF0"/>
<evidence type="ECO:0000313" key="4">
    <source>
        <dbReference type="Proteomes" id="UP000240912"/>
    </source>
</evidence>
<proteinExistence type="predicted"/>
<evidence type="ECO:0000313" key="3">
    <source>
        <dbReference type="EMBL" id="PST81860.1"/>
    </source>
</evidence>
<dbReference type="InterPro" id="IPR025665">
    <property type="entry name" value="Beta-barrel_OMP_2"/>
</dbReference>
<protein>
    <recommendedName>
        <fullName evidence="2">Outer membrane protein beta-barrel domain-containing protein</fullName>
    </recommendedName>
</protein>
<feature type="domain" description="Outer membrane protein beta-barrel" evidence="2">
    <location>
        <begin position="50"/>
        <end position="227"/>
    </location>
</feature>
<evidence type="ECO:0000259" key="2">
    <source>
        <dbReference type="Pfam" id="PF13568"/>
    </source>
</evidence>
<gene>
    <name evidence="3" type="ORF">C7T94_16805</name>
</gene>